<keyword evidence="4" id="KW-1185">Reference proteome</keyword>
<dbReference type="EMBL" id="JACIEF010000001">
    <property type="protein sequence ID" value="MBB4106619.1"/>
    <property type="molecule type" value="Genomic_DNA"/>
</dbReference>
<dbReference type="EMBL" id="BMHZ01000002">
    <property type="protein sequence ID" value="GGH02753.1"/>
    <property type="molecule type" value="Genomic_DNA"/>
</dbReference>
<name>A0A7W6K7I3_9SPHI</name>
<reference evidence="4" key="2">
    <citation type="journal article" date="2019" name="Int. J. Syst. Evol. Microbiol.">
        <title>The Global Catalogue of Microorganisms (GCM) 10K type strain sequencing project: providing services to taxonomists for standard genome sequencing and annotation.</title>
        <authorList>
            <consortium name="The Broad Institute Genomics Platform"/>
            <consortium name="The Broad Institute Genome Sequencing Center for Infectious Disease"/>
            <person name="Wu L."/>
            <person name="Ma J."/>
        </authorList>
    </citation>
    <scope>NUCLEOTIDE SEQUENCE [LARGE SCALE GENOMIC DNA]</scope>
    <source>
        <strain evidence="4">CGMCC 1.15287</strain>
    </source>
</reference>
<proteinExistence type="predicted"/>
<dbReference type="RefSeq" id="WP_183759868.1">
    <property type="nucleotide sequence ID" value="NZ_BMHZ01000002.1"/>
</dbReference>
<evidence type="ECO:0008006" key="5">
    <source>
        <dbReference type="Google" id="ProtNLM"/>
    </source>
</evidence>
<gene>
    <name evidence="1" type="ORF">GCM10007422_17390</name>
    <name evidence="2" type="ORF">GGQ60_000579</name>
</gene>
<evidence type="ECO:0000313" key="3">
    <source>
        <dbReference type="Proteomes" id="UP000532273"/>
    </source>
</evidence>
<organism evidence="2 3">
    <name type="scientific">Pedobacter zeae</name>
    <dbReference type="NCBI Taxonomy" id="1737356"/>
    <lineage>
        <taxon>Bacteria</taxon>
        <taxon>Pseudomonadati</taxon>
        <taxon>Bacteroidota</taxon>
        <taxon>Sphingobacteriia</taxon>
        <taxon>Sphingobacteriales</taxon>
        <taxon>Sphingobacteriaceae</taxon>
        <taxon>Pedobacter</taxon>
    </lineage>
</organism>
<protein>
    <recommendedName>
        <fullName evidence="5">Phage tail protein</fullName>
    </recommendedName>
</protein>
<reference evidence="2 3" key="3">
    <citation type="submission" date="2020-08" db="EMBL/GenBank/DDBJ databases">
        <title>Genomic Encyclopedia of Type Strains, Phase IV (KMG-IV): sequencing the most valuable type-strain genomes for metagenomic binning, comparative biology and taxonomic classification.</title>
        <authorList>
            <person name="Goeker M."/>
        </authorList>
    </citation>
    <scope>NUCLEOTIDE SEQUENCE [LARGE SCALE GENOMIC DNA]</scope>
    <source>
        <strain evidence="2 3">DSM 100774</strain>
    </source>
</reference>
<dbReference type="Proteomes" id="UP000642938">
    <property type="component" value="Unassembled WGS sequence"/>
</dbReference>
<evidence type="ECO:0000313" key="1">
    <source>
        <dbReference type="EMBL" id="GGH02753.1"/>
    </source>
</evidence>
<sequence>MSVIQLMVKKIEIGTVSAVDGTVSDWEEVKAYNDTVTLDEPDPTVTEHYAAGQSSPRLTISIPGVETLGFQIMDSDPDNCEIALGGTVTTVNNKKTWNKPKGFGSERIRAVRVTTVDDYQYVQNKASVTGKKMLTFANTGIGLLDVKFRALDTGFPAIPDVTWGQI</sequence>
<reference evidence="1" key="4">
    <citation type="submission" date="2024-05" db="EMBL/GenBank/DDBJ databases">
        <authorList>
            <person name="Sun Q."/>
            <person name="Zhou Y."/>
        </authorList>
    </citation>
    <scope>NUCLEOTIDE SEQUENCE</scope>
    <source>
        <strain evidence="1">CGMCC 1.15287</strain>
    </source>
</reference>
<reference evidence="1" key="1">
    <citation type="journal article" date="2014" name="Int. J. Syst. Evol. Microbiol.">
        <title>Complete genome of a new Firmicutes species belonging to the dominant human colonic microbiota ('Ruminococcus bicirculans') reveals two chromosomes and a selective capacity to utilize plant glucans.</title>
        <authorList>
            <consortium name="NISC Comparative Sequencing Program"/>
            <person name="Wegmann U."/>
            <person name="Louis P."/>
            <person name="Goesmann A."/>
            <person name="Henrissat B."/>
            <person name="Duncan S.H."/>
            <person name="Flint H.J."/>
        </authorList>
    </citation>
    <scope>NUCLEOTIDE SEQUENCE</scope>
    <source>
        <strain evidence="1">CGMCC 1.15287</strain>
    </source>
</reference>
<comment type="caution">
    <text evidence="2">The sequence shown here is derived from an EMBL/GenBank/DDBJ whole genome shotgun (WGS) entry which is preliminary data.</text>
</comment>
<evidence type="ECO:0000313" key="2">
    <source>
        <dbReference type="EMBL" id="MBB4106619.1"/>
    </source>
</evidence>
<dbReference type="Proteomes" id="UP000532273">
    <property type="component" value="Unassembled WGS sequence"/>
</dbReference>
<dbReference type="AlphaFoldDB" id="A0A7W6K7I3"/>
<evidence type="ECO:0000313" key="4">
    <source>
        <dbReference type="Proteomes" id="UP000642938"/>
    </source>
</evidence>
<accession>A0A7W6K7I3</accession>